<proteinExistence type="predicted"/>
<sequence>HFQLRRCVWGKVLCNKDPQESHDYKSSFSGKLRSAVNFCPLLQELIIHVHQKDGYETLRFLKQLTLLKIDFRECEGEFVPDFFALLQKVGPQLKHLCVISKRPLPVDDICESCAHLQNLQIIGSTFVKNSSEASKNLLLKTLKLCALYEEEDKESLLFLLSNCQHLEELFLHYFQSFDDALLNQIFERNPLTELKVSCIVYCGLTREGYEMFIKKACSIEKVLIVSFEEEYVYDKNSLFKDPNLRYLKDVNVRWKEFFSKRLNKNRF</sequence>
<dbReference type="EMBL" id="BGPR01241048">
    <property type="protein sequence ID" value="GBM09720.1"/>
    <property type="molecule type" value="Genomic_DNA"/>
</dbReference>
<dbReference type="Gene3D" id="3.80.10.10">
    <property type="entry name" value="Ribonuclease Inhibitor"/>
    <property type="match status" value="1"/>
</dbReference>
<reference evidence="1 2" key="1">
    <citation type="journal article" date="2019" name="Sci. Rep.">
        <title>Orb-weaving spider Araneus ventricosus genome elucidates the spidroin gene catalogue.</title>
        <authorList>
            <person name="Kono N."/>
            <person name="Nakamura H."/>
            <person name="Ohtoshi R."/>
            <person name="Moran D.A.P."/>
            <person name="Shinohara A."/>
            <person name="Yoshida Y."/>
            <person name="Fujiwara M."/>
            <person name="Mori M."/>
            <person name="Tomita M."/>
            <person name="Arakawa K."/>
        </authorList>
    </citation>
    <scope>NUCLEOTIDE SEQUENCE [LARGE SCALE GENOMIC DNA]</scope>
</reference>
<protein>
    <recommendedName>
        <fullName evidence="3">F-box domain-containing protein</fullName>
    </recommendedName>
</protein>
<organism evidence="1 2">
    <name type="scientific">Araneus ventricosus</name>
    <name type="common">Orbweaver spider</name>
    <name type="synonym">Epeira ventricosa</name>
    <dbReference type="NCBI Taxonomy" id="182803"/>
    <lineage>
        <taxon>Eukaryota</taxon>
        <taxon>Metazoa</taxon>
        <taxon>Ecdysozoa</taxon>
        <taxon>Arthropoda</taxon>
        <taxon>Chelicerata</taxon>
        <taxon>Arachnida</taxon>
        <taxon>Araneae</taxon>
        <taxon>Araneomorphae</taxon>
        <taxon>Entelegynae</taxon>
        <taxon>Araneoidea</taxon>
        <taxon>Araneidae</taxon>
        <taxon>Araneus</taxon>
    </lineage>
</organism>
<evidence type="ECO:0008006" key="3">
    <source>
        <dbReference type="Google" id="ProtNLM"/>
    </source>
</evidence>
<gene>
    <name evidence="1" type="ORF">AVEN_113294_1</name>
</gene>
<accession>A0A4Y2CZ43</accession>
<dbReference type="Proteomes" id="UP000499080">
    <property type="component" value="Unassembled WGS sequence"/>
</dbReference>
<name>A0A4Y2CZ43_ARAVE</name>
<evidence type="ECO:0000313" key="1">
    <source>
        <dbReference type="EMBL" id="GBM09720.1"/>
    </source>
</evidence>
<feature type="non-terminal residue" evidence="1">
    <location>
        <position position="1"/>
    </location>
</feature>
<dbReference type="InterPro" id="IPR032675">
    <property type="entry name" value="LRR_dom_sf"/>
</dbReference>
<comment type="caution">
    <text evidence="1">The sequence shown here is derived from an EMBL/GenBank/DDBJ whole genome shotgun (WGS) entry which is preliminary data.</text>
</comment>
<keyword evidence="2" id="KW-1185">Reference proteome</keyword>
<evidence type="ECO:0000313" key="2">
    <source>
        <dbReference type="Proteomes" id="UP000499080"/>
    </source>
</evidence>
<dbReference type="OrthoDB" id="6478541at2759"/>
<dbReference type="AlphaFoldDB" id="A0A4Y2CZ43"/>
<dbReference type="SUPFAM" id="SSF52047">
    <property type="entry name" value="RNI-like"/>
    <property type="match status" value="1"/>
</dbReference>